<evidence type="ECO:0000256" key="1">
    <source>
        <dbReference type="SAM" id="MobiDB-lite"/>
    </source>
</evidence>
<feature type="domain" description="CARDB" evidence="2">
    <location>
        <begin position="40"/>
        <end position="153"/>
    </location>
</feature>
<feature type="domain" description="CARDB" evidence="2">
    <location>
        <begin position="319"/>
        <end position="436"/>
    </location>
</feature>
<dbReference type="OrthoDB" id="242866at2"/>
<dbReference type="Gene3D" id="2.60.40.10">
    <property type="entry name" value="Immunoglobulins"/>
    <property type="match status" value="3"/>
</dbReference>
<feature type="region of interest" description="Disordered" evidence="1">
    <location>
        <begin position="143"/>
        <end position="162"/>
    </location>
</feature>
<dbReference type="Proteomes" id="UP000186309">
    <property type="component" value="Chromosome"/>
</dbReference>
<dbReference type="AlphaFoldDB" id="A0A1U7CP75"/>
<dbReference type="EMBL" id="CP019082">
    <property type="protein sequence ID" value="APW60721.1"/>
    <property type="molecule type" value="Genomic_DNA"/>
</dbReference>
<evidence type="ECO:0000259" key="2">
    <source>
        <dbReference type="Pfam" id="PF07705"/>
    </source>
</evidence>
<reference evidence="4" key="1">
    <citation type="submission" date="2016-12" db="EMBL/GenBank/DDBJ databases">
        <title>Comparative genomics of four Isosphaeraceae planctomycetes: a common pool of plasmids and glycoside hydrolase genes.</title>
        <authorList>
            <person name="Ivanova A."/>
        </authorList>
    </citation>
    <scope>NUCLEOTIDE SEQUENCE [LARGE SCALE GENOMIC DNA]</scope>
    <source>
        <strain evidence="4">PX4</strain>
    </source>
</reference>
<dbReference type="Pfam" id="PF07705">
    <property type="entry name" value="CARDB"/>
    <property type="match status" value="2"/>
</dbReference>
<feature type="compositionally biased region" description="Polar residues" evidence="1">
    <location>
        <begin position="143"/>
        <end position="155"/>
    </location>
</feature>
<name>A0A1U7CP75_9BACT</name>
<evidence type="ECO:0000313" key="4">
    <source>
        <dbReference type="Proteomes" id="UP000186309"/>
    </source>
</evidence>
<dbReference type="RefSeq" id="WP_076345548.1">
    <property type="nucleotide sequence ID" value="NZ_CP019082.1"/>
</dbReference>
<evidence type="ECO:0000313" key="3">
    <source>
        <dbReference type="EMBL" id="APW60721.1"/>
    </source>
</evidence>
<organism evidence="3 4">
    <name type="scientific">Paludisphaera borealis</name>
    <dbReference type="NCBI Taxonomy" id="1387353"/>
    <lineage>
        <taxon>Bacteria</taxon>
        <taxon>Pseudomonadati</taxon>
        <taxon>Planctomycetota</taxon>
        <taxon>Planctomycetia</taxon>
        <taxon>Isosphaerales</taxon>
        <taxon>Isosphaeraceae</taxon>
        <taxon>Paludisphaera</taxon>
    </lineage>
</organism>
<proteinExistence type="predicted"/>
<gene>
    <name evidence="3" type="ORF">BSF38_02209</name>
</gene>
<dbReference type="InterPro" id="IPR011635">
    <property type="entry name" value="CARDB"/>
</dbReference>
<protein>
    <recommendedName>
        <fullName evidence="2">CARDB domain-containing protein</fullName>
    </recommendedName>
</protein>
<accession>A0A1U7CP75</accession>
<keyword evidence="4" id="KW-1185">Reference proteome</keyword>
<sequence length="525" mass="54451">MSQNRRSAGRRRAWGRGPIILQYDSLEKREVLSAAAQGLPDLVGSSFVTVQNADWGDSVTASGQITNQGVGDVTKPFNVAIYASGRAAIGRASVYLGEVTIPGGLAAGQSVPFTTTVQLPSSPVPNMAQNGIVHLDLKVDSQQQVAESNERNNSGIGPGYDESAIQISPAQPALLTTASVGVYPTSATWGRTLSVTAQIANASYGAAPATRAQVVLTPVGTLQGSGSDVTIGSIKVPAVAAWQTANVEANIPLPAIPPLLLSGTTQYTLSVLPDADFATNPVSPHLATGGIGVDQAVVNINLPVNADGTTTTPDYGVLPDLATGTVTVGSSEINWGKSFQVQTTVQNMGEADPGPFRVRFLLVGPSGNTTRSIFLGDATIPGLAPGYSQAINQTLTLPSRLPDGVVLDSVGMGKIVVVADPENALNETFKNNNTATSAPITLRLLGSNGSTYVPNYPPPGQLLPVNLPSAAKNRRAATAAQAAKGLVAPPTKKLYRRPLPKINNSVTHQLSVFPKTVGDFIKKYI</sequence>
<dbReference type="KEGG" id="pbor:BSF38_02209"/>
<dbReference type="InterPro" id="IPR013783">
    <property type="entry name" value="Ig-like_fold"/>
</dbReference>